<dbReference type="Pfam" id="PF20102">
    <property type="entry name" value="DUF6492"/>
    <property type="match status" value="1"/>
</dbReference>
<keyword evidence="2" id="KW-1185">Reference proteome</keyword>
<dbReference type="OrthoDB" id="7068290at2"/>
<organism evidence="1 2">
    <name type="scientific">Roseicella aquatilis</name>
    <dbReference type="NCBI Taxonomy" id="2527868"/>
    <lineage>
        <taxon>Bacteria</taxon>
        <taxon>Pseudomonadati</taxon>
        <taxon>Pseudomonadota</taxon>
        <taxon>Alphaproteobacteria</taxon>
        <taxon>Acetobacterales</taxon>
        <taxon>Roseomonadaceae</taxon>
        <taxon>Roseicella</taxon>
    </lineage>
</organism>
<proteinExistence type="predicted"/>
<dbReference type="EMBL" id="SKBM01000015">
    <property type="protein sequence ID" value="TCZ58754.1"/>
    <property type="molecule type" value="Genomic_DNA"/>
</dbReference>
<evidence type="ECO:0000313" key="1">
    <source>
        <dbReference type="EMBL" id="TCZ58754.1"/>
    </source>
</evidence>
<reference evidence="1 2" key="1">
    <citation type="submission" date="2019-03" db="EMBL/GenBank/DDBJ databases">
        <title>Paracraurococcus aquatilis NE82 genome sequence.</title>
        <authorList>
            <person name="Zhao Y."/>
            <person name="Du Z."/>
        </authorList>
    </citation>
    <scope>NUCLEOTIDE SEQUENCE [LARGE SCALE GENOMIC DNA]</scope>
    <source>
        <strain evidence="1 2">NE82</strain>
    </source>
</reference>
<accession>A0A4V2WKJ2</accession>
<dbReference type="Proteomes" id="UP000295023">
    <property type="component" value="Unassembled WGS sequence"/>
</dbReference>
<name>A0A4V2WKJ2_9PROT</name>
<comment type="caution">
    <text evidence="1">The sequence shown here is derived from an EMBL/GenBank/DDBJ whole genome shotgun (WGS) entry which is preliminary data.</text>
</comment>
<gene>
    <name evidence="1" type="ORF">EXY23_16210</name>
</gene>
<evidence type="ECO:0000313" key="2">
    <source>
        <dbReference type="Proteomes" id="UP000295023"/>
    </source>
</evidence>
<dbReference type="InterPro" id="IPR045499">
    <property type="entry name" value="DUF6492"/>
</dbReference>
<protein>
    <submittedName>
        <fullName evidence="1">Uncharacterized protein</fullName>
    </submittedName>
</protein>
<sequence>MDLVTVVYGKELPQLAVQAKSIEKYLDPEKIGNIFVVINDEKEEECFDTFYSKIIKNYGSKQGLVRPLGVSMFANGALISVPGYISQQALKLLSAEFCTSDHYLALDAKNFFIRTTSKADFFAEDGTPYCKYGLFEGAKHKILQNYYDLFRVADNRRTNKLPAMMTPFVLYRNHVLNLPPYVELFSKTDFLKTFLFDVKPQSEFLLYVTYLISLGVDPNTIYREVRSLSTTLWPSMASGRPALENHFKYAIANRVPMFGLHRGRALNMSPDEQQSFHQFLVELDLASDDEPRFWMPLP</sequence>
<dbReference type="RefSeq" id="WP_132291489.1">
    <property type="nucleotide sequence ID" value="NZ_SKBM01000015.1"/>
</dbReference>
<dbReference type="AlphaFoldDB" id="A0A4V2WKJ2"/>